<sequence>MDERYVNTSAAPGTGTGTGTTIRGSSVSEQPAPPQLSCALCRDRKLKCDKLDPCTNCSSSGVICVPVYRRRLPRGRHAHKNTPWNSSPPPPPPSFLGNSNPVPASNVTSPTQTDCLNERIRRLESLLLEAGSTTAGAGQNAAKASEESRELSVGSLDTRSTLTRRPSLAARRSNSYSKNLVEERLRLPGVMELAPGDYANGASSNSAQVDPVDGGITVLGLFGMNNNQVEPSFPPRQVGLFSQNKAAAAQLCQVYLQNVDPIVKILHRPSLSKWMIQGERYLSYPEGHAAVEALGAAVCYAAANTMTESRCQAMFHDTKSSVVAACRRPCEVAIANSGLLLTRDLTVLQAFILYLIGKRTEEKSTAVWTLLALAVRIAKGLGLHGDPDEDPGPSEISFFEQQMRKRLWFTICLMDFQASLAEKSEPLVSHEEAGSSLSCVQHVNDADFDLTTTTAIPDREGLTDTTFALITYRVQIVGRLLNFAVLDATSNGCGSTSSTCSVTSLPSTIISTDQDRRQQHVRRFEQQALSLLHFCDPESSPYAWFTWHSTQCFVAAVRFSALHERQHALELRLLGSQPPSPPETGGKGDPELLRRALHHLEKVQLMRTDPRGEGYRWYVTIPRTALATAIGECNACADATLIRRAWPLLETLYQNHESAVVSRQSGGCVGNDPSQDSESLTQLMHQTRERLAMLVQGLVQGGDQEVSGGQNALRTARAPLSALLPTPTMGGAISGEIPNELTSATSTSPISSSMDFETSYAASIQLLSQQMEWDPVSFSL</sequence>
<keyword evidence="2" id="KW-1185">Reference proteome</keyword>
<gene>
    <name evidence="1" type="ORF">F4820DRAFT_464487</name>
</gene>
<dbReference type="EMBL" id="MU393545">
    <property type="protein sequence ID" value="KAI4861664.1"/>
    <property type="molecule type" value="Genomic_DNA"/>
</dbReference>
<protein>
    <submittedName>
        <fullName evidence="1">C6 transcription factor</fullName>
    </submittedName>
</protein>
<proteinExistence type="predicted"/>
<accession>A0ACB9YQQ8</accession>
<reference evidence="1 2" key="1">
    <citation type="journal article" date="2022" name="New Phytol.">
        <title>Ecological generalism drives hyperdiversity of secondary metabolite gene clusters in xylarialean endophytes.</title>
        <authorList>
            <person name="Franco M.E.E."/>
            <person name="Wisecaver J.H."/>
            <person name="Arnold A.E."/>
            <person name="Ju Y.M."/>
            <person name="Slot J.C."/>
            <person name="Ahrendt S."/>
            <person name="Moore L.P."/>
            <person name="Eastman K.E."/>
            <person name="Scott K."/>
            <person name="Konkel Z."/>
            <person name="Mondo S.J."/>
            <person name="Kuo A."/>
            <person name="Hayes R.D."/>
            <person name="Haridas S."/>
            <person name="Andreopoulos B."/>
            <person name="Riley R."/>
            <person name="LaButti K."/>
            <person name="Pangilinan J."/>
            <person name="Lipzen A."/>
            <person name="Amirebrahimi M."/>
            <person name="Yan J."/>
            <person name="Adam C."/>
            <person name="Keymanesh K."/>
            <person name="Ng V."/>
            <person name="Louie K."/>
            <person name="Northen T."/>
            <person name="Drula E."/>
            <person name="Henrissat B."/>
            <person name="Hsieh H.M."/>
            <person name="Youens-Clark K."/>
            <person name="Lutzoni F."/>
            <person name="Miadlikowska J."/>
            <person name="Eastwood D.C."/>
            <person name="Hamelin R.C."/>
            <person name="Grigoriev I.V."/>
            <person name="U'Ren J.M."/>
        </authorList>
    </citation>
    <scope>NUCLEOTIDE SEQUENCE [LARGE SCALE GENOMIC DNA]</scope>
    <source>
        <strain evidence="1 2">CBS 119005</strain>
    </source>
</reference>
<evidence type="ECO:0000313" key="1">
    <source>
        <dbReference type="EMBL" id="KAI4861664.1"/>
    </source>
</evidence>
<dbReference type="Proteomes" id="UP001497700">
    <property type="component" value="Unassembled WGS sequence"/>
</dbReference>
<organism evidence="1 2">
    <name type="scientific">Hypoxylon rubiginosum</name>
    <dbReference type="NCBI Taxonomy" id="110542"/>
    <lineage>
        <taxon>Eukaryota</taxon>
        <taxon>Fungi</taxon>
        <taxon>Dikarya</taxon>
        <taxon>Ascomycota</taxon>
        <taxon>Pezizomycotina</taxon>
        <taxon>Sordariomycetes</taxon>
        <taxon>Xylariomycetidae</taxon>
        <taxon>Xylariales</taxon>
        <taxon>Hypoxylaceae</taxon>
        <taxon>Hypoxylon</taxon>
    </lineage>
</organism>
<name>A0ACB9YQQ8_9PEZI</name>
<evidence type="ECO:0000313" key="2">
    <source>
        <dbReference type="Proteomes" id="UP001497700"/>
    </source>
</evidence>
<comment type="caution">
    <text evidence="1">The sequence shown here is derived from an EMBL/GenBank/DDBJ whole genome shotgun (WGS) entry which is preliminary data.</text>
</comment>